<proteinExistence type="predicted"/>
<gene>
    <name evidence="2" type="ordered locus">Sdel_0182</name>
</gene>
<accession>D1AZ82</accession>
<dbReference type="AlphaFoldDB" id="D1AZ82"/>
<dbReference type="InterPro" id="IPR052894">
    <property type="entry name" value="AsmA-related"/>
</dbReference>
<dbReference type="RefSeq" id="WP_012855986.1">
    <property type="nucleotide sequence ID" value="NC_013512.1"/>
</dbReference>
<feature type="transmembrane region" description="Helical" evidence="1">
    <location>
        <begin position="7"/>
        <end position="30"/>
    </location>
</feature>
<evidence type="ECO:0008006" key="4">
    <source>
        <dbReference type="Google" id="ProtNLM"/>
    </source>
</evidence>
<dbReference type="PANTHER" id="PTHR30441:SF8">
    <property type="entry name" value="DUF748 DOMAIN-CONTAINING PROTEIN"/>
    <property type="match status" value="1"/>
</dbReference>
<name>D1AZ82_SULD5</name>
<organism evidence="2 3">
    <name type="scientific">Sulfurospirillum deleyianum (strain ATCC 51133 / DSM 6946 / 5175)</name>
    <dbReference type="NCBI Taxonomy" id="525898"/>
    <lineage>
        <taxon>Bacteria</taxon>
        <taxon>Pseudomonadati</taxon>
        <taxon>Campylobacterota</taxon>
        <taxon>Epsilonproteobacteria</taxon>
        <taxon>Campylobacterales</taxon>
        <taxon>Sulfurospirillaceae</taxon>
        <taxon>Sulfurospirillum</taxon>
    </lineage>
</organism>
<keyword evidence="3" id="KW-1185">Reference proteome</keyword>
<dbReference type="EMBL" id="CP001816">
    <property type="protein sequence ID" value="ACZ11220.1"/>
    <property type="molecule type" value="Genomic_DNA"/>
</dbReference>
<keyword evidence="1" id="KW-0472">Membrane</keyword>
<dbReference type="GO" id="GO:0005886">
    <property type="term" value="C:plasma membrane"/>
    <property type="evidence" value="ECO:0007669"/>
    <property type="project" value="TreeGrafter"/>
</dbReference>
<evidence type="ECO:0000313" key="2">
    <source>
        <dbReference type="EMBL" id="ACZ11220.1"/>
    </source>
</evidence>
<dbReference type="GO" id="GO:0090313">
    <property type="term" value="P:regulation of protein targeting to membrane"/>
    <property type="evidence" value="ECO:0007669"/>
    <property type="project" value="TreeGrafter"/>
</dbReference>
<evidence type="ECO:0000256" key="1">
    <source>
        <dbReference type="SAM" id="Phobius"/>
    </source>
</evidence>
<dbReference type="InterPro" id="IPR008023">
    <property type="entry name" value="DUF748"/>
</dbReference>
<reference evidence="2 3" key="2">
    <citation type="journal article" date="2010" name="Stand. Genomic Sci.">
        <title>Complete genome sequence of Sulfurospirillum deleyianum type strain (5175).</title>
        <authorList>
            <person name="Sikorski J."/>
            <person name="Lapidus A."/>
            <person name="Copeland A."/>
            <person name="Glavina Del Rio T."/>
            <person name="Nolan M."/>
            <person name="Lucas S."/>
            <person name="Chen F."/>
            <person name="Tice H."/>
            <person name="Cheng J.F."/>
            <person name="Saunders E."/>
            <person name="Bruce D."/>
            <person name="Goodwin L."/>
            <person name="Pitluck S."/>
            <person name="Ovchinnikova G."/>
            <person name="Pati A."/>
            <person name="Ivanova N."/>
            <person name="Mavromatis K."/>
            <person name="Chen A."/>
            <person name="Palaniappan K."/>
            <person name="Chain P."/>
            <person name="Land M."/>
            <person name="Hauser L."/>
            <person name="Chang Y.J."/>
            <person name="Jeffries C.D."/>
            <person name="Brettin T."/>
            <person name="Detter J.C."/>
            <person name="Han C."/>
            <person name="Rohde M."/>
            <person name="Lang E."/>
            <person name="Spring S."/>
            <person name="Goker M."/>
            <person name="Bristow J."/>
            <person name="Eisen J.A."/>
            <person name="Markowitz V."/>
            <person name="Hugenholtz P."/>
            <person name="Kyrpides N.C."/>
            <person name="Klenk H.P."/>
        </authorList>
    </citation>
    <scope>NUCLEOTIDE SEQUENCE [LARGE SCALE GENOMIC DNA]</scope>
    <source>
        <strain evidence="3">ATCC 51133 / DSM 6946 / 5175</strain>
    </source>
</reference>
<keyword evidence="1" id="KW-1133">Transmembrane helix</keyword>
<dbReference type="OrthoDB" id="9757969at2"/>
<dbReference type="Proteomes" id="UP000002222">
    <property type="component" value="Chromosome"/>
</dbReference>
<dbReference type="Pfam" id="PF05359">
    <property type="entry name" value="DUF748"/>
    <property type="match status" value="1"/>
</dbReference>
<dbReference type="STRING" id="525898.Sdel_0182"/>
<dbReference type="eggNOG" id="COG2982">
    <property type="taxonomic scope" value="Bacteria"/>
</dbReference>
<dbReference type="HOGENOM" id="CLU_005680_0_0_7"/>
<dbReference type="KEGG" id="sdl:Sdel_0182"/>
<reference evidence="3" key="1">
    <citation type="submission" date="2009-11" db="EMBL/GenBank/DDBJ databases">
        <title>The complete genome of Sulfurospirillum deleyianum DSM 6946.</title>
        <authorList>
            <consortium name="US DOE Joint Genome Institute (JGI-PGF)"/>
            <person name="Lucas S."/>
            <person name="Copeland A."/>
            <person name="Lapidus A."/>
            <person name="Glavina del Rio T."/>
            <person name="Dalin E."/>
            <person name="Tice H."/>
            <person name="Bruce D."/>
            <person name="Goodwin L."/>
            <person name="Pitluck S."/>
            <person name="Kyrpides N."/>
            <person name="Mavromatis K."/>
            <person name="Ivanova N."/>
            <person name="Ovchinnikova G."/>
            <person name="Munk A.C."/>
            <person name="Lu M."/>
            <person name="Brettin T."/>
            <person name="Detter J.C."/>
            <person name="Han C."/>
            <person name="Tapia R."/>
            <person name="Larimer F."/>
            <person name="Land M."/>
            <person name="Hauser L."/>
            <person name="Markowitz V."/>
            <person name="Cheng J.F."/>
            <person name="Hugenholtz P."/>
            <person name="Woyke T."/>
            <person name="Wu D."/>
            <person name="Aumann P."/>
            <person name="Schneider S."/>
            <person name="Lang E."/>
            <person name="Spring S."/>
            <person name="Klenk H.P."/>
            <person name="Eisen J.A."/>
        </authorList>
    </citation>
    <scope>NUCLEOTIDE SEQUENCE [LARGE SCALE GENOMIC DNA]</scope>
    <source>
        <strain evidence="3">ATCC 51133 / DSM 6946 / 5175</strain>
    </source>
</reference>
<sequence length="954" mass="106971">MKKSLKIVLFWLFSLFIFYTLSGFVILPWWTKTYLPSLIKESFQLPLSLEEVTFNPFTFELHVKNIALKDHNESNISTIEHLYVNYEPSFLFKKEFYVKTILVDRPFTNFHIDQNGTFNLLTFFPSSSNEHNATQTSSSLVMPLIIEHVELQKGGIHFKDESVKEPFALDIQPINYVINNLSFYKDDLSIHALKIALQNEEKISLASSISLEPLKFHGELHVDRLPLKDFWRYLLPTLPATLEQGALSLRLPFSMDLSKEVPLLTIDKAEAHLEEIRFLDQTNKVIELPSLKLDGIDFDLQKASIHIQNALIHEAFVDVQLHEHYMPNVARLFSPPATKTATTSQQKGTKEKAWTFALDTLRLTNSALILTDHNVKGAPIHLSGLNATLTSLSSDMNRSIVYELNTSVDKDASLALKGSFVPSTTQLTVELKAKALSLAKVQPYLHPFTTLILKEGLLFSDAKMNASFGKNPLIKISADAELSKLVLLDRFKNTLLQWEKLKMDSIAYASSPASLHVKKISLLKPYVNLDIKKDQTTNFSDILKTQAAQTSPTKTKPSSTTKETPLELLIGDIALQNGSAHFKDASLPIPFATYMTSLNGKFSTLNTQSAKPSVLKLEGKVNKYGYAKIDGSLLPFDFKNRATLKLIFKNLDMKSFTPYSGKFVGYAIKGGKLSMDLSYKIRKGLMEGDNKINLDSLTLGEKIESDEAINVPLGLAIAILKDSRGQIDINLPVSGDMNSPEFRYGSIVWRAIGNLLGSVITSPFKLLGSVLGIETENLTSIDFAAGEFALIGSEEEKMEHYQLILEKRGELKLLITPSFNETIDTQALQENNVTAQIETLTPKGSSEKNSYGRAIEKLFVTYYSKEAYKKELQRYQEEKLDKGAIYERLRSKIAEKITVTPEALTTLANKRATAIRDNLITKHKIAPDRLQIQEPQSSDALREKWVGCAISISN</sequence>
<evidence type="ECO:0000313" key="3">
    <source>
        <dbReference type="Proteomes" id="UP000002222"/>
    </source>
</evidence>
<protein>
    <recommendedName>
        <fullName evidence="4">DUF748 domain-containing protein</fullName>
    </recommendedName>
</protein>
<keyword evidence="1" id="KW-0812">Transmembrane</keyword>
<dbReference type="PANTHER" id="PTHR30441">
    <property type="entry name" value="DUF748 DOMAIN-CONTAINING PROTEIN"/>
    <property type="match status" value="1"/>
</dbReference>